<dbReference type="Pfam" id="PF16169">
    <property type="entry name" value="DUF4872"/>
    <property type="match status" value="1"/>
</dbReference>
<dbReference type="Proteomes" id="UP000766904">
    <property type="component" value="Unassembled WGS sequence"/>
</dbReference>
<dbReference type="RefSeq" id="WP_148858508.1">
    <property type="nucleotide sequence ID" value="NZ_PHNJ01000006.1"/>
</dbReference>
<protein>
    <recommendedName>
        <fullName evidence="5">DUF4872 domain-containing protein</fullName>
    </recommendedName>
</protein>
<comment type="caution">
    <text evidence="3">The sequence shown here is derived from an EMBL/GenBank/DDBJ whole genome shotgun (WGS) entry which is preliminary data.</text>
</comment>
<accession>A0A8J8Q137</accession>
<evidence type="ECO:0000313" key="3">
    <source>
        <dbReference type="EMBL" id="TYL38195.1"/>
    </source>
</evidence>
<organism evidence="3 4">
    <name type="scientific">Natronococcus pandeyae</name>
    <dbReference type="NCBI Taxonomy" id="2055836"/>
    <lineage>
        <taxon>Archaea</taxon>
        <taxon>Methanobacteriati</taxon>
        <taxon>Methanobacteriota</taxon>
        <taxon>Stenosarchaea group</taxon>
        <taxon>Halobacteria</taxon>
        <taxon>Halobacteriales</taxon>
        <taxon>Natrialbaceae</taxon>
        <taxon>Natronococcus</taxon>
    </lineage>
</organism>
<evidence type="ECO:0008006" key="5">
    <source>
        <dbReference type="Google" id="ProtNLM"/>
    </source>
</evidence>
<proteinExistence type="predicted"/>
<dbReference type="OrthoDB" id="197150at2157"/>
<dbReference type="Pfam" id="PF14399">
    <property type="entry name" value="BtrH_N"/>
    <property type="match status" value="1"/>
</dbReference>
<dbReference type="AlphaFoldDB" id="A0A8J8Q137"/>
<keyword evidence="4" id="KW-1185">Reference proteome</keyword>
<name>A0A8J8Q137_9EURY</name>
<evidence type="ECO:0000313" key="4">
    <source>
        <dbReference type="Proteomes" id="UP000766904"/>
    </source>
</evidence>
<feature type="domain" description="DUF4872" evidence="2">
    <location>
        <begin position="154"/>
        <end position="332"/>
    </location>
</feature>
<gene>
    <name evidence="3" type="ORF">CV102_13425</name>
</gene>
<reference evidence="3" key="1">
    <citation type="submission" date="2017-11" db="EMBL/GenBank/DDBJ databases">
        <authorList>
            <person name="Kajale S.C."/>
            <person name="Sharma A."/>
        </authorList>
    </citation>
    <scope>NUCLEOTIDE SEQUENCE</scope>
    <source>
        <strain evidence="3">LS1_42</strain>
    </source>
</reference>
<dbReference type="InterPro" id="IPR032369">
    <property type="entry name" value="DUF4872"/>
</dbReference>
<dbReference type="EMBL" id="PHNJ01000006">
    <property type="protein sequence ID" value="TYL38195.1"/>
    <property type="molecule type" value="Genomic_DNA"/>
</dbReference>
<feature type="domain" description="Butirosin biosynthesis protein H N-terminal" evidence="1">
    <location>
        <begin position="14"/>
        <end position="141"/>
    </location>
</feature>
<evidence type="ECO:0000259" key="2">
    <source>
        <dbReference type="Pfam" id="PF16169"/>
    </source>
</evidence>
<evidence type="ECO:0000259" key="1">
    <source>
        <dbReference type="Pfam" id="PF14399"/>
    </source>
</evidence>
<sequence>MVRVDDYTHHTGRHCGSTSLRNLSSHYGWGYDEETCFGLAAGLGFTYFDLPESPHRAFFGRPPRLEPAFFDRLAIDVDRYEGDDWETTLERIRTAVAADDPVLVFTDIYYLEYFETDTHFAPHALLCVGVDEERGTALLSDSEFDERREVPLERLRAAMTSDHVLPLRNRHIVVSDPEPNRTLAEAAPEAVAEMARSMLEPSERDRGAAFGTQGIEGIRRLADDLPSWVDLENPQWTARFAYQNVERRGTGGGAFRRLYADFLERVIDSTAALPDDAPSRMHAVAADWTAVGETLEAASERDDPDAMEPALVDASESIREIADREKQLYEALRVGVG</sequence>
<dbReference type="InterPro" id="IPR026935">
    <property type="entry name" value="BtrH_N"/>
</dbReference>